<organism evidence="1 2">
    <name type="scientific">Clostridium cavendishii DSM 21758</name>
    <dbReference type="NCBI Taxonomy" id="1121302"/>
    <lineage>
        <taxon>Bacteria</taxon>
        <taxon>Bacillati</taxon>
        <taxon>Bacillota</taxon>
        <taxon>Clostridia</taxon>
        <taxon>Eubacteriales</taxon>
        <taxon>Clostridiaceae</taxon>
        <taxon>Clostridium</taxon>
    </lineage>
</organism>
<gene>
    <name evidence="1" type="ORF">SAMN02745163_01258</name>
</gene>
<keyword evidence="2" id="KW-1185">Reference proteome</keyword>
<evidence type="ECO:0008006" key="3">
    <source>
        <dbReference type="Google" id="ProtNLM"/>
    </source>
</evidence>
<dbReference type="STRING" id="1121302.SAMN02745163_01258"/>
<evidence type="ECO:0000313" key="1">
    <source>
        <dbReference type="EMBL" id="SHJ08041.1"/>
    </source>
</evidence>
<dbReference type="SUPFAM" id="SSF50447">
    <property type="entry name" value="Translation proteins"/>
    <property type="match status" value="1"/>
</dbReference>
<dbReference type="RefSeq" id="WP_207649979.1">
    <property type="nucleotide sequence ID" value="NZ_FQZB01000006.1"/>
</dbReference>
<accession>A0A1M6GDK7</accession>
<dbReference type="Gene3D" id="2.40.30.10">
    <property type="entry name" value="Translation factors"/>
    <property type="match status" value="1"/>
</dbReference>
<proteinExistence type="predicted"/>
<reference evidence="1 2" key="1">
    <citation type="submission" date="2016-11" db="EMBL/GenBank/DDBJ databases">
        <authorList>
            <person name="Jaros S."/>
            <person name="Januszkiewicz K."/>
            <person name="Wedrychowicz H."/>
        </authorList>
    </citation>
    <scope>NUCLEOTIDE SEQUENCE [LARGE SCALE GENOMIC DNA]</scope>
    <source>
        <strain evidence="1 2">DSM 21758</strain>
    </source>
</reference>
<dbReference type="AlphaFoldDB" id="A0A1M6GDK7"/>
<dbReference type="EMBL" id="FQZB01000006">
    <property type="protein sequence ID" value="SHJ08041.1"/>
    <property type="molecule type" value="Genomic_DNA"/>
</dbReference>
<sequence>MREKENVERFSMIIENIFSSKTEGLIVIGYVNQGMLSKGDTVKVANEDTIMLENVLVKKIEALINGKVLRVESIKEGEHVALYLDNIELKRGDTIIK</sequence>
<name>A0A1M6GDK7_9CLOT</name>
<dbReference type="Proteomes" id="UP000184310">
    <property type="component" value="Unassembled WGS sequence"/>
</dbReference>
<evidence type="ECO:0000313" key="2">
    <source>
        <dbReference type="Proteomes" id="UP000184310"/>
    </source>
</evidence>
<dbReference type="InterPro" id="IPR009000">
    <property type="entry name" value="Transl_B-barrel_sf"/>
</dbReference>
<protein>
    <recommendedName>
        <fullName evidence="3">Elongation factor Tu domain 2</fullName>
    </recommendedName>
</protein>